<gene>
    <name evidence="1" type="ORF">G3I59_11050</name>
    <name evidence="2" type="ORF">SAMN05421854_104553</name>
</gene>
<dbReference type="RefSeq" id="WP_067592841.1">
    <property type="nucleotide sequence ID" value="NZ_FOWC01000004.1"/>
</dbReference>
<dbReference type="AlphaFoldDB" id="A0A1I5NY19"/>
<dbReference type="OrthoDB" id="3625451at2"/>
<dbReference type="EMBL" id="FOWC01000004">
    <property type="protein sequence ID" value="SFP26121.1"/>
    <property type="molecule type" value="Genomic_DNA"/>
</dbReference>
<keyword evidence="4" id="KW-1185">Reference proteome</keyword>
<evidence type="ECO:0000313" key="4">
    <source>
        <dbReference type="Proteomes" id="UP000470404"/>
    </source>
</evidence>
<dbReference type="STRING" id="112413.SAMN05421854_104553"/>
<dbReference type="Proteomes" id="UP000470404">
    <property type="component" value="Unassembled WGS sequence"/>
</dbReference>
<proteinExistence type="predicted"/>
<evidence type="ECO:0000313" key="2">
    <source>
        <dbReference type="EMBL" id="SFP26121.1"/>
    </source>
</evidence>
<organism evidence="2 3">
    <name type="scientific">Amycolatopsis rubida</name>
    <dbReference type="NCBI Taxonomy" id="112413"/>
    <lineage>
        <taxon>Bacteria</taxon>
        <taxon>Bacillati</taxon>
        <taxon>Actinomycetota</taxon>
        <taxon>Actinomycetes</taxon>
        <taxon>Pseudonocardiales</taxon>
        <taxon>Pseudonocardiaceae</taxon>
        <taxon>Amycolatopsis</taxon>
    </lineage>
</organism>
<dbReference type="EMBL" id="JAAGNC010000065">
    <property type="protein sequence ID" value="NEC56112.1"/>
    <property type="molecule type" value="Genomic_DNA"/>
</dbReference>
<reference evidence="1 4" key="2">
    <citation type="submission" date="2020-01" db="EMBL/GenBank/DDBJ databases">
        <title>Insect and environment-associated Actinomycetes.</title>
        <authorList>
            <person name="Currrie C."/>
            <person name="Chevrette M."/>
            <person name="Carlson C."/>
            <person name="Stubbendieck R."/>
            <person name="Wendt-Pienkowski E."/>
        </authorList>
    </citation>
    <scope>NUCLEOTIDE SEQUENCE [LARGE SCALE GENOMIC DNA]</scope>
    <source>
        <strain evidence="1 4">SID8386</strain>
    </source>
</reference>
<accession>A0A1I5NY19</accession>
<evidence type="ECO:0000313" key="1">
    <source>
        <dbReference type="EMBL" id="NEC56112.1"/>
    </source>
</evidence>
<evidence type="ECO:0000313" key="3">
    <source>
        <dbReference type="Proteomes" id="UP000199137"/>
    </source>
</evidence>
<name>A0A1I5NY19_9PSEU</name>
<reference evidence="2 3" key="1">
    <citation type="submission" date="2016-10" db="EMBL/GenBank/DDBJ databases">
        <authorList>
            <person name="de Groot N.N."/>
        </authorList>
    </citation>
    <scope>NUCLEOTIDE SEQUENCE [LARGE SCALE GENOMIC DNA]</scope>
    <source>
        <strain evidence="2 3">DSM 44637</strain>
    </source>
</reference>
<evidence type="ECO:0008006" key="5">
    <source>
        <dbReference type="Google" id="ProtNLM"/>
    </source>
</evidence>
<dbReference type="Proteomes" id="UP000199137">
    <property type="component" value="Unassembled WGS sequence"/>
</dbReference>
<protein>
    <recommendedName>
        <fullName evidence="5">Excreted virulence factor EspC, type VII ESX diderm</fullName>
    </recommendedName>
</protein>
<sequence>MSGFHVDDGAYENYAKQVDPLGDEVRSAAKAHLGPHVTLSGDGFSAIGDESGFAGAYGARMRALQERMHALGGGWHDVGEAARRTQGNYAAVEQEHGDAMRRLS</sequence>